<organism evidence="2 3">
    <name type="scientific">Mariprofundus erugo</name>
    <dbReference type="NCBI Taxonomy" id="2528639"/>
    <lineage>
        <taxon>Bacteria</taxon>
        <taxon>Pseudomonadati</taxon>
        <taxon>Pseudomonadota</taxon>
        <taxon>Candidatius Mariprofundia</taxon>
        <taxon>Mariprofundales</taxon>
        <taxon>Mariprofundaceae</taxon>
        <taxon>Mariprofundus</taxon>
    </lineage>
</organism>
<feature type="transmembrane region" description="Helical" evidence="1">
    <location>
        <begin position="102"/>
        <end position="120"/>
    </location>
</feature>
<sequence>MFLSLLGITFIVSLLVCFIVAKLFAKPIDGILERIVADDIAYAWTKYLKFAIYVVGISGGVRINYLENFLRAPTEHFTPPVLTMDRWVLEIYRTIIESLQSIAWMLLVFFIFALIAYVIVRAFELRTNAKGQAGANNNT</sequence>
<reference evidence="2 3" key="1">
    <citation type="journal article" date="2019" name="Appl. Environ. Microbiol.">
        <title>Environmental Evidence and Genomic Insight of Iron-oxidizing Bacteria Preference Towards More Corrosion Resistant Stainless Steel at Higher Salinities.</title>
        <authorList>
            <person name="Garrison C.E."/>
            <person name="Price K.A."/>
            <person name="Field E.K."/>
        </authorList>
    </citation>
    <scope>NUCLEOTIDE SEQUENCE [LARGE SCALE GENOMIC DNA]</scope>
    <source>
        <strain evidence="2 3">P3</strain>
    </source>
</reference>
<accession>A0A5R9GSR4</accession>
<dbReference type="EMBL" id="VBRY01000006">
    <property type="protein sequence ID" value="TLS67297.1"/>
    <property type="molecule type" value="Genomic_DNA"/>
</dbReference>
<evidence type="ECO:0000313" key="3">
    <source>
        <dbReference type="Proteomes" id="UP000306585"/>
    </source>
</evidence>
<dbReference type="AlphaFoldDB" id="A0A5R9GSR4"/>
<comment type="caution">
    <text evidence="2">The sequence shown here is derived from an EMBL/GenBank/DDBJ whole genome shotgun (WGS) entry which is preliminary data.</text>
</comment>
<keyword evidence="1" id="KW-0472">Membrane</keyword>
<evidence type="ECO:0000313" key="2">
    <source>
        <dbReference type="EMBL" id="TLS67297.1"/>
    </source>
</evidence>
<proteinExistence type="predicted"/>
<dbReference type="Proteomes" id="UP000306585">
    <property type="component" value="Unassembled WGS sequence"/>
</dbReference>
<keyword evidence="1" id="KW-1133">Transmembrane helix</keyword>
<gene>
    <name evidence="2" type="ORF">FEF65_07650</name>
</gene>
<keyword evidence="1" id="KW-0812">Transmembrane</keyword>
<evidence type="ECO:0000256" key="1">
    <source>
        <dbReference type="SAM" id="Phobius"/>
    </source>
</evidence>
<name>A0A5R9GSR4_9PROT</name>
<protein>
    <submittedName>
        <fullName evidence="2">Uncharacterized protein</fullName>
    </submittedName>
</protein>
<keyword evidence="3" id="KW-1185">Reference proteome</keyword>
<dbReference type="RefSeq" id="WP_138239213.1">
    <property type="nucleotide sequence ID" value="NZ_VBRY01000006.1"/>
</dbReference>